<dbReference type="GO" id="GO:0009225">
    <property type="term" value="P:nucleotide-sugar metabolic process"/>
    <property type="evidence" value="ECO:0007669"/>
    <property type="project" value="InterPro"/>
</dbReference>
<gene>
    <name evidence="5" type="ORF">PFICI_03055</name>
</gene>
<keyword evidence="6" id="KW-1185">Reference proteome</keyword>
<dbReference type="Gene3D" id="3.40.50.720">
    <property type="entry name" value="NAD(P)-binding Rossmann-like Domain"/>
    <property type="match status" value="1"/>
</dbReference>
<dbReference type="HOGENOM" id="CLU_007383_1_14_1"/>
<dbReference type="FunFam" id="3.40.50.720:FF:000304">
    <property type="entry name" value="UDP-glucose 4,6-dehydratase"/>
    <property type="match status" value="1"/>
</dbReference>
<dbReference type="InterPro" id="IPR005888">
    <property type="entry name" value="dTDP_Gluc_deHydtase"/>
</dbReference>
<keyword evidence="2" id="KW-0520">NAD</keyword>
<reference evidence="6" key="1">
    <citation type="journal article" date="2015" name="BMC Genomics">
        <title>Genomic and transcriptomic analysis of the endophytic fungus Pestalotiopsis fici reveals its lifestyle and high potential for synthesis of natural products.</title>
        <authorList>
            <person name="Wang X."/>
            <person name="Zhang X."/>
            <person name="Liu L."/>
            <person name="Xiang M."/>
            <person name="Wang W."/>
            <person name="Sun X."/>
            <person name="Che Y."/>
            <person name="Guo L."/>
            <person name="Liu G."/>
            <person name="Guo L."/>
            <person name="Wang C."/>
            <person name="Yin W.B."/>
            <person name="Stadler M."/>
            <person name="Zhang X."/>
            <person name="Liu X."/>
        </authorList>
    </citation>
    <scope>NUCLEOTIDE SEQUENCE [LARGE SCALE GENOMIC DNA]</scope>
    <source>
        <strain evidence="6">W106-1 / CGMCC3.15140</strain>
    </source>
</reference>
<dbReference type="RefSeq" id="XP_007829827.1">
    <property type="nucleotide sequence ID" value="XM_007831636.1"/>
</dbReference>
<evidence type="ECO:0000313" key="6">
    <source>
        <dbReference type="Proteomes" id="UP000030651"/>
    </source>
</evidence>
<dbReference type="PROSITE" id="PS00061">
    <property type="entry name" value="ADH_SHORT"/>
    <property type="match status" value="1"/>
</dbReference>
<dbReference type="Proteomes" id="UP000030651">
    <property type="component" value="Unassembled WGS sequence"/>
</dbReference>
<dbReference type="AlphaFoldDB" id="W3XG71"/>
<accession>W3XG71</accession>
<dbReference type="SUPFAM" id="SSF51735">
    <property type="entry name" value="NAD(P)-binding Rossmann-fold domains"/>
    <property type="match status" value="1"/>
</dbReference>
<evidence type="ECO:0000259" key="4">
    <source>
        <dbReference type="Pfam" id="PF16363"/>
    </source>
</evidence>
<evidence type="ECO:0000256" key="1">
    <source>
        <dbReference type="ARBA" id="ARBA00001911"/>
    </source>
</evidence>
<dbReference type="STRING" id="1229662.W3XG71"/>
<dbReference type="GeneID" id="19268068"/>
<evidence type="ECO:0000256" key="3">
    <source>
        <dbReference type="ARBA" id="ARBA00023239"/>
    </source>
</evidence>
<dbReference type="GO" id="GO:0008460">
    <property type="term" value="F:dTDP-glucose 4,6-dehydratase activity"/>
    <property type="evidence" value="ECO:0007669"/>
    <property type="project" value="InterPro"/>
</dbReference>
<dbReference type="InterPro" id="IPR016040">
    <property type="entry name" value="NAD(P)-bd_dom"/>
</dbReference>
<protein>
    <recommendedName>
        <fullName evidence="4">NAD(P)-binding domain-containing protein</fullName>
    </recommendedName>
</protein>
<feature type="domain" description="NAD(P)-binding" evidence="4">
    <location>
        <begin position="50"/>
        <end position="361"/>
    </location>
</feature>
<dbReference type="InterPro" id="IPR020904">
    <property type="entry name" value="Sc_DH/Rdtase_CS"/>
</dbReference>
<dbReference type="Pfam" id="PF16363">
    <property type="entry name" value="GDP_Man_Dehyd"/>
    <property type="match status" value="1"/>
</dbReference>
<dbReference type="OMA" id="KLIPLMC"/>
<evidence type="ECO:0000256" key="2">
    <source>
        <dbReference type="ARBA" id="ARBA00023027"/>
    </source>
</evidence>
<dbReference type="InterPro" id="IPR036291">
    <property type="entry name" value="NAD(P)-bd_dom_sf"/>
</dbReference>
<comment type="cofactor">
    <cofactor evidence="1">
        <name>NAD(+)</name>
        <dbReference type="ChEBI" id="CHEBI:57540"/>
    </cofactor>
</comment>
<keyword evidence="3" id="KW-0456">Lyase</keyword>
<dbReference type="KEGG" id="pfy:PFICI_03055"/>
<proteinExistence type="predicted"/>
<dbReference type="Gene3D" id="3.90.25.10">
    <property type="entry name" value="UDP-galactose 4-epimerase, domain 1"/>
    <property type="match status" value="1"/>
</dbReference>
<dbReference type="eggNOG" id="KOG0747">
    <property type="taxonomic scope" value="Eukaryota"/>
</dbReference>
<dbReference type="EMBL" id="KI912110">
    <property type="protein sequence ID" value="ETS85030.1"/>
    <property type="molecule type" value="Genomic_DNA"/>
</dbReference>
<sequence length="395" mass="44081">MPPSTMEEVGEENRNGATTNASFQFSWNDDQALQAMDVLEAIPGIKTICVTGGAGFIGSWVFRSLTLTYPMYHFICYDNFEYSSSLNNLHALDGVSNWSLVRGDVSDEIAVTKCFFKHKIDAVMHFAAQSHVDLSFDAPHAFCKTNLTGTVVLLEAARKFGVKRFIHVSTDEVYGEVSPGQPDHKESDVLCPTNPYSGSKAAAEMMVCAYAKSFGLPTIIVRSNNVYGPNQFPEKIIPKFTILLHRKQKVPLYGSGEYTRRYIYAGDVANAFNFIFHRGEIGETYNIGTVDRVSNIEVIGKILAASQKVAGINHSASLNIEKWIQSTPNRPFMDRHYAVDFTKLTDLGWSQKVALDDGFRRTVSWYERYGEQWWGDISSHLGSGVFKTEPSIQSS</sequence>
<name>W3XG71_PESFW</name>
<dbReference type="CDD" id="cd05246">
    <property type="entry name" value="dTDP_GD_SDR_e"/>
    <property type="match status" value="1"/>
</dbReference>
<dbReference type="PANTHER" id="PTHR43000">
    <property type="entry name" value="DTDP-D-GLUCOSE 4,6-DEHYDRATASE-RELATED"/>
    <property type="match status" value="1"/>
</dbReference>
<dbReference type="InParanoid" id="W3XG71"/>
<organism evidence="5 6">
    <name type="scientific">Pestalotiopsis fici (strain W106-1 / CGMCC3.15140)</name>
    <dbReference type="NCBI Taxonomy" id="1229662"/>
    <lineage>
        <taxon>Eukaryota</taxon>
        <taxon>Fungi</taxon>
        <taxon>Dikarya</taxon>
        <taxon>Ascomycota</taxon>
        <taxon>Pezizomycotina</taxon>
        <taxon>Sordariomycetes</taxon>
        <taxon>Xylariomycetidae</taxon>
        <taxon>Amphisphaeriales</taxon>
        <taxon>Sporocadaceae</taxon>
        <taxon>Pestalotiopsis</taxon>
    </lineage>
</organism>
<evidence type="ECO:0000313" key="5">
    <source>
        <dbReference type="EMBL" id="ETS85030.1"/>
    </source>
</evidence>
<dbReference type="OrthoDB" id="202470at2759"/>